<dbReference type="FunFam" id="4.10.400.10:FF:000034">
    <property type="entry name" value="Low-density lipoprotein receptor-related protein 2"/>
    <property type="match status" value="1"/>
</dbReference>
<feature type="disulfide bond" evidence="11">
    <location>
        <begin position="389"/>
        <end position="401"/>
    </location>
</feature>
<feature type="disulfide bond" evidence="11">
    <location>
        <begin position="29"/>
        <end position="44"/>
    </location>
</feature>
<feature type="disulfide bond" evidence="11">
    <location>
        <begin position="396"/>
        <end position="414"/>
    </location>
</feature>
<keyword evidence="7" id="KW-0472">Membrane</keyword>
<dbReference type="PANTHER" id="PTHR24270:SF61">
    <property type="entry name" value="EGF-LIKE DOMAIN-CONTAINING PROTEIN"/>
    <property type="match status" value="1"/>
</dbReference>
<dbReference type="InterPro" id="IPR003599">
    <property type="entry name" value="Ig_sub"/>
</dbReference>
<feature type="disulfide bond" evidence="11">
    <location>
        <begin position="408"/>
        <end position="423"/>
    </location>
</feature>
<dbReference type="InterPro" id="IPR023415">
    <property type="entry name" value="LDLR_class-A_CS"/>
</dbReference>
<dbReference type="PROSITE" id="PS51115">
    <property type="entry name" value="LAMININ_IVA"/>
    <property type="match status" value="1"/>
</dbReference>
<dbReference type="InterPro" id="IPR002172">
    <property type="entry name" value="LDrepeatLR_classA_rpt"/>
</dbReference>
<dbReference type="SUPFAM" id="SSF48726">
    <property type="entry name" value="Immunoglobulin"/>
    <property type="match status" value="2"/>
</dbReference>
<feature type="domain" description="Ig-like" evidence="12">
    <location>
        <begin position="150"/>
        <end position="236"/>
    </location>
</feature>
<gene>
    <name evidence="14" type="ORF">D910_00386</name>
</gene>
<dbReference type="InterPro" id="IPR003598">
    <property type="entry name" value="Ig_sub2"/>
</dbReference>
<name>U4UZI0_DENPD</name>
<dbReference type="EMBL" id="KI208247">
    <property type="protein sequence ID" value="ERL95821.1"/>
    <property type="molecule type" value="Genomic_DNA"/>
</dbReference>
<feature type="non-terminal residue" evidence="14">
    <location>
        <position position="1"/>
    </location>
</feature>
<dbReference type="Gene3D" id="4.10.400.10">
    <property type="entry name" value="Low-density Lipoprotein Receptor"/>
    <property type="match status" value="5"/>
</dbReference>
<evidence type="ECO:0000259" key="13">
    <source>
        <dbReference type="PROSITE" id="PS51115"/>
    </source>
</evidence>
<dbReference type="GO" id="GO:0005886">
    <property type="term" value="C:plasma membrane"/>
    <property type="evidence" value="ECO:0007669"/>
    <property type="project" value="TreeGrafter"/>
</dbReference>
<dbReference type="InterPro" id="IPR007110">
    <property type="entry name" value="Ig-like_dom"/>
</dbReference>
<evidence type="ECO:0000259" key="12">
    <source>
        <dbReference type="PROSITE" id="PS50835"/>
    </source>
</evidence>
<sequence>FVFVSVLVDCYSHEFQCSNGHCVDNRLRCNGRPDCSDYSDESNCVTTTQEPITLPPATVSPRSCPFGYVSCLSGDQCVLRSQLCDGRVNCPDASDESNCGCKRGEFRCENGPCINQVLRCDGHVDCPFDISDELDCTYKVGFSSAGADGLQLRTYPSQQNIKENQEVVFQCRDEGPIRARVEWKRANGAPLPPGSRDNNGRLEMPNIKLEHGGTYVCVAKDFPLGTPGAEISVQLHVEKAKSRGVDPTLSGKAAKDQRDSPPYLSMASGRLWTLSIMAQFPKSTFHRQSIATSTSPHVPMETAFHATKSAMATSTAATAPMKSAAVSSPPQPPTSCSNNLLIAGQCEPNEFKCDNKKCVSAVWKCDGQDDCDDGSDERFCQASGPDGQCGAQQFTCRDRQCVPRTFHCDGAPDCIDKSDEIGCSKWVFCWQSPLFLLWRGVAAAPVIAQGPPSMITLAAGQTFIITCRAVGVPTPQIMWRLNWNHVPPKCRMTSENGFGTTLDAFCGHPHSTRDVCRNLDIEDQGAYSCEALSAIKTVFASPDTILTVTRQAFCPAGYFNVDARVENECIKCFCFGHSSSCRSADLFIFQPPFDALKLLGARIDPRTGVVDIRDEPIYKGVEPQLWNIGANGVATSLPKYAELNQPDVVPYFALPENYHGNQLKSYGGYLKYTVRHGNTGRPVEGPDVILTGNNYVLLHESRDPPAPFQAEEKRVRFFDGDWTIKSASQRPRPASREEVMMALEDVSQILIKLAYSSDGLLNTTLTNIEMDSAAVPDSGLGVANYVEECSCPVGYTGTSCEVSTQKTPWLQNCAEGYVRHNSGQWLGQCYREPQTCPPGSYFDGRECQVCPCPYTSPSNQ</sequence>
<evidence type="ECO:0008006" key="16">
    <source>
        <dbReference type="Google" id="ProtNLM"/>
    </source>
</evidence>
<keyword evidence="4" id="KW-0732">Signal</keyword>
<dbReference type="PANTHER" id="PTHR24270">
    <property type="entry name" value="LOW-DENSITY LIPOPROTEIN RECEPTOR-RELATED"/>
    <property type="match status" value="1"/>
</dbReference>
<feature type="domain" description="Laminin IV type A" evidence="13">
    <location>
        <begin position="596"/>
        <end position="788"/>
    </location>
</feature>
<comment type="subcellular location">
    <subcellularLocation>
        <location evidence="2">Endomembrane system</location>
    </subcellularLocation>
    <subcellularLocation>
        <location evidence="1">Membrane</location>
        <topology evidence="1">Single-pass membrane protein</topology>
    </subcellularLocation>
</comment>
<feature type="disulfide bond" evidence="11">
    <location>
        <begin position="17"/>
        <end position="35"/>
    </location>
</feature>
<dbReference type="SMART" id="SM00281">
    <property type="entry name" value="LamB"/>
    <property type="match status" value="1"/>
</dbReference>
<evidence type="ECO:0000256" key="6">
    <source>
        <dbReference type="ARBA" id="ARBA00022989"/>
    </source>
</evidence>
<dbReference type="SMART" id="SM00408">
    <property type="entry name" value="IGc2"/>
    <property type="match status" value="2"/>
</dbReference>
<dbReference type="SMART" id="SM00192">
    <property type="entry name" value="LDLa"/>
    <property type="match status" value="5"/>
</dbReference>
<keyword evidence="8 11" id="KW-1015">Disulfide bond</keyword>
<feature type="domain" description="Ig-like" evidence="12">
    <location>
        <begin position="445"/>
        <end position="547"/>
    </location>
</feature>
<evidence type="ECO:0000313" key="14">
    <source>
        <dbReference type="EMBL" id="ERL95821.1"/>
    </source>
</evidence>
<keyword evidence="10" id="KW-0325">Glycoprotein</keyword>
<comment type="caution">
    <text evidence="11">Lacks conserved residue(s) required for the propagation of feature annotation.</text>
</comment>
<dbReference type="GO" id="GO:0016192">
    <property type="term" value="P:vesicle-mediated transport"/>
    <property type="evidence" value="ECO:0007669"/>
    <property type="project" value="UniProtKB-ARBA"/>
</dbReference>
<feature type="disulfide bond" evidence="11">
    <location>
        <begin position="353"/>
        <end position="371"/>
    </location>
</feature>
<accession>U4UZI0</accession>
<evidence type="ECO:0000256" key="11">
    <source>
        <dbReference type="PROSITE-ProRule" id="PRU00124"/>
    </source>
</evidence>
<dbReference type="PROSITE" id="PS50068">
    <property type="entry name" value="LDLRA_2"/>
    <property type="match status" value="5"/>
</dbReference>
<evidence type="ECO:0000256" key="5">
    <source>
        <dbReference type="ARBA" id="ARBA00022737"/>
    </source>
</evidence>
<dbReference type="AlphaFoldDB" id="U4UZI0"/>
<dbReference type="CDD" id="cd00112">
    <property type="entry name" value="LDLa"/>
    <property type="match status" value="4"/>
</dbReference>
<evidence type="ECO:0000256" key="2">
    <source>
        <dbReference type="ARBA" id="ARBA00004308"/>
    </source>
</evidence>
<organism evidence="14 15">
    <name type="scientific">Dendroctonus ponderosae</name>
    <name type="common">Mountain pine beetle</name>
    <dbReference type="NCBI Taxonomy" id="77166"/>
    <lineage>
        <taxon>Eukaryota</taxon>
        <taxon>Metazoa</taxon>
        <taxon>Ecdysozoa</taxon>
        <taxon>Arthropoda</taxon>
        <taxon>Hexapoda</taxon>
        <taxon>Insecta</taxon>
        <taxon>Pterygota</taxon>
        <taxon>Neoptera</taxon>
        <taxon>Endopterygota</taxon>
        <taxon>Coleoptera</taxon>
        <taxon>Polyphaga</taxon>
        <taxon>Cucujiformia</taxon>
        <taxon>Curculionidae</taxon>
        <taxon>Scolytinae</taxon>
        <taxon>Dendroctonus</taxon>
    </lineage>
</organism>
<protein>
    <recommendedName>
        <fullName evidence="16">Basement membrane-specific heparan sulfate proteoglycan core protein</fullName>
    </recommendedName>
</protein>
<dbReference type="InterPro" id="IPR013783">
    <property type="entry name" value="Ig-like_fold"/>
</dbReference>
<dbReference type="InterPro" id="IPR000034">
    <property type="entry name" value="Laminin_IV"/>
</dbReference>
<keyword evidence="9" id="KW-0675">Receptor</keyword>
<dbReference type="PROSITE" id="PS01209">
    <property type="entry name" value="LDLRA_1"/>
    <property type="match status" value="4"/>
</dbReference>
<dbReference type="SUPFAM" id="SSF57424">
    <property type="entry name" value="LDL receptor-like module"/>
    <property type="match status" value="5"/>
</dbReference>
<evidence type="ECO:0000256" key="3">
    <source>
        <dbReference type="ARBA" id="ARBA00022692"/>
    </source>
</evidence>
<dbReference type="InterPro" id="IPR036055">
    <property type="entry name" value="LDL_receptor-like_sf"/>
</dbReference>
<evidence type="ECO:0000313" key="15">
    <source>
        <dbReference type="Proteomes" id="UP000030742"/>
    </source>
</evidence>
<dbReference type="SMART" id="SM00409">
    <property type="entry name" value="IG"/>
    <property type="match status" value="2"/>
</dbReference>
<dbReference type="InterPro" id="IPR036179">
    <property type="entry name" value="Ig-like_dom_sf"/>
</dbReference>
<keyword evidence="3" id="KW-0812">Transmembrane</keyword>
<evidence type="ECO:0000256" key="10">
    <source>
        <dbReference type="ARBA" id="ARBA00023180"/>
    </source>
</evidence>
<feature type="disulfide bond" evidence="11">
    <location>
        <begin position="108"/>
        <end position="126"/>
    </location>
</feature>
<evidence type="ECO:0000256" key="7">
    <source>
        <dbReference type="ARBA" id="ARBA00023136"/>
    </source>
</evidence>
<keyword evidence="6" id="KW-1133">Transmembrane helix</keyword>
<dbReference type="Pfam" id="PF07679">
    <property type="entry name" value="I-set"/>
    <property type="match status" value="1"/>
</dbReference>
<proteinExistence type="predicted"/>
<feature type="disulfide bond" evidence="11">
    <location>
        <begin position="346"/>
        <end position="358"/>
    </location>
</feature>
<keyword evidence="5" id="KW-0677">Repeat</keyword>
<evidence type="ECO:0000256" key="8">
    <source>
        <dbReference type="ARBA" id="ARBA00023157"/>
    </source>
</evidence>
<feature type="disulfide bond" evidence="11">
    <location>
        <begin position="84"/>
        <end position="99"/>
    </location>
</feature>
<feature type="disulfide bond" evidence="11">
    <location>
        <begin position="365"/>
        <end position="380"/>
    </location>
</feature>
<dbReference type="PROSITE" id="PS50835">
    <property type="entry name" value="IG_LIKE"/>
    <property type="match status" value="2"/>
</dbReference>
<dbReference type="Gene3D" id="2.60.40.10">
    <property type="entry name" value="Immunoglobulins"/>
    <property type="match status" value="2"/>
</dbReference>
<dbReference type="FunFam" id="4.10.400.10:FF:000045">
    <property type="entry name" value="Low-density lipoprotein receptor-related protein 2"/>
    <property type="match status" value="1"/>
</dbReference>
<dbReference type="STRING" id="77166.U4UZI0"/>
<dbReference type="Pfam" id="PF00057">
    <property type="entry name" value="Ldl_recept_a"/>
    <property type="match status" value="5"/>
</dbReference>
<evidence type="ECO:0000256" key="9">
    <source>
        <dbReference type="ARBA" id="ARBA00023170"/>
    </source>
</evidence>
<evidence type="ECO:0000256" key="4">
    <source>
        <dbReference type="ARBA" id="ARBA00022729"/>
    </source>
</evidence>
<evidence type="ECO:0000256" key="1">
    <source>
        <dbReference type="ARBA" id="ARBA00004167"/>
    </source>
</evidence>
<feature type="disulfide bond" evidence="11">
    <location>
        <begin position="101"/>
        <end position="113"/>
    </location>
</feature>
<dbReference type="Pfam" id="PF13927">
    <property type="entry name" value="Ig_3"/>
    <property type="match status" value="1"/>
</dbReference>
<dbReference type="Pfam" id="PF00052">
    <property type="entry name" value="Laminin_B"/>
    <property type="match status" value="1"/>
</dbReference>
<dbReference type="Proteomes" id="UP000030742">
    <property type="component" value="Unassembled WGS sequence"/>
</dbReference>
<dbReference type="PRINTS" id="PR00261">
    <property type="entry name" value="LDLRECEPTOR"/>
</dbReference>
<dbReference type="InterPro" id="IPR050685">
    <property type="entry name" value="LDLR"/>
</dbReference>
<dbReference type="GO" id="GO:0012505">
    <property type="term" value="C:endomembrane system"/>
    <property type="evidence" value="ECO:0007669"/>
    <property type="project" value="UniProtKB-SubCell"/>
</dbReference>
<dbReference type="OrthoDB" id="10055367at2759"/>
<dbReference type="InterPro" id="IPR013098">
    <property type="entry name" value="Ig_I-set"/>
</dbReference>
<reference evidence="14 15" key="1">
    <citation type="journal article" date="2013" name="Genome Biol.">
        <title>Draft genome of the mountain pine beetle, Dendroctonus ponderosae Hopkins, a major forest pest.</title>
        <authorList>
            <person name="Keeling C.I."/>
            <person name="Yuen M.M."/>
            <person name="Liao N.Y."/>
            <person name="Docking T.R."/>
            <person name="Chan S.K."/>
            <person name="Taylor G.A."/>
            <person name="Palmquist D.L."/>
            <person name="Jackman S.D."/>
            <person name="Nguyen A."/>
            <person name="Li M."/>
            <person name="Henderson H."/>
            <person name="Janes J.K."/>
            <person name="Zhao Y."/>
            <person name="Pandoh P."/>
            <person name="Moore R."/>
            <person name="Sperling F.A."/>
            <person name="Huber D.P."/>
            <person name="Birol I."/>
            <person name="Jones S.J."/>
            <person name="Bohlmann J."/>
        </authorList>
    </citation>
    <scope>NUCLEOTIDE SEQUENCE</scope>
</reference>
<feature type="disulfide bond" evidence="11">
    <location>
        <begin position="10"/>
        <end position="22"/>
    </location>
</feature>